<evidence type="ECO:0000256" key="1">
    <source>
        <dbReference type="ARBA" id="ARBA00022801"/>
    </source>
</evidence>
<feature type="compositionally biased region" description="Low complexity" evidence="2">
    <location>
        <begin position="74"/>
        <end position="83"/>
    </location>
</feature>
<dbReference type="RefSeq" id="WP_094407339.1">
    <property type="nucleotide sequence ID" value="NZ_NMVO01000019.1"/>
</dbReference>
<organism evidence="3 4">
    <name type="scientific">Enemella evansiae</name>
    <dbReference type="NCBI Taxonomy" id="2016499"/>
    <lineage>
        <taxon>Bacteria</taxon>
        <taxon>Bacillati</taxon>
        <taxon>Actinomycetota</taxon>
        <taxon>Actinomycetes</taxon>
        <taxon>Propionibacteriales</taxon>
        <taxon>Propionibacteriaceae</taxon>
        <taxon>Enemella</taxon>
    </lineage>
</organism>
<comment type="caution">
    <text evidence="3">The sequence shown here is derived from an EMBL/GenBank/DDBJ whole genome shotgun (WGS) entry which is preliminary data.</text>
</comment>
<dbReference type="InterPro" id="IPR023365">
    <property type="entry name" value="Sortase_dom-sf"/>
</dbReference>
<dbReference type="EMBL" id="NMVO01000019">
    <property type="protein sequence ID" value="OYO07968.1"/>
    <property type="molecule type" value="Genomic_DNA"/>
</dbReference>
<dbReference type="InterPro" id="IPR005754">
    <property type="entry name" value="Sortase"/>
</dbReference>
<evidence type="ECO:0000313" key="4">
    <source>
        <dbReference type="Proteomes" id="UP000215896"/>
    </source>
</evidence>
<evidence type="ECO:0000256" key="2">
    <source>
        <dbReference type="SAM" id="MobiDB-lite"/>
    </source>
</evidence>
<dbReference type="SUPFAM" id="SSF63817">
    <property type="entry name" value="Sortase"/>
    <property type="match status" value="1"/>
</dbReference>
<dbReference type="Pfam" id="PF04203">
    <property type="entry name" value="Sortase"/>
    <property type="match status" value="1"/>
</dbReference>
<dbReference type="InterPro" id="IPR042001">
    <property type="entry name" value="Sortase_F"/>
</dbReference>
<dbReference type="CDD" id="cd05829">
    <property type="entry name" value="Sortase_F"/>
    <property type="match status" value="1"/>
</dbReference>
<feature type="region of interest" description="Disordered" evidence="2">
    <location>
        <begin position="29"/>
        <end position="117"/>
    </location>
</feature>
<evidence type="ECO:0008006" key="5">
    <source>
        <dbReference type="Google" id="ProtNLM"/>
    </source>
</evidence>
<accession>A0A255FW98</accession>
<dbReference type="Proteomes" id="UP000215896">
    <property type="component" value="Unassembled WGS sequence"/>
</dbReference>
<keyword evidence="4" id="KW-1185">Reference proteome</keyword>
<name>A0A255FW98_9ACTN</name>
<gene>
    <name evidence="3" type="ORF">CGZ94_21195</name>
</gene>
<protein>
    <recommendedName>
        <fullName evidence="5">Class F sortase</fullName>
    </recommendedName>
</protein>
<keyword evidence="1" id="KW-0378">Hydrolase</keyword>
<dbReference type="GO" id="GO:0016787">
    <property type="term" value="F:hydrolase activity"/>
    <property type="evidence" value="ECO:0007669"/>
    <property type="project" value="UniProtKB-KW"/>
</dbReference>
<dbReference type="AlphaFoldDB" id="A0A255FW98"/>
<evidence type="ECO:0000313" key="3">
    <source>
        <dbReference type="EMBL" id="OYO07968.1"/>
    </source>
</evidence>
<reference evidence="3 4" key="1">
    <citation type="submission" date="2017-07" db="EMBL/GenBank/DDBJ databases">
        <title>Draft whole genome sequences of clinical Proprionibacteriaceae strains.</title>
        <authorList>
            <person name="Bernier A.-M."/>
            <person name="Bernard K."/>
            <person name="Domingo M.-C."/>
        </authorList>
    </citation>
    <scope>NUCLEOTIDE SEQUENCE [LARGE SCALE GENOMIC DNA]</scope>
    <source>
        <strain evidence="3 4">NML 030167</strain>
    </source>
</reference>
<dbReference type="Gene3D" id="2.40.260.10">
    <property type="entry name" value="Sortase"/>
    <property type="match status" value="1"/>
</dbReference>
<dbReference type="OrthoDB" id="525039at2"/>
<sequence>MRRHLLTGVVVALLAISLIGVVVWARSGTETATGPSDQPVMPETFAPGPPEDPSPAPTTQMAPPTLEPTPVVPDPVTAAPTPARNWSAAAEATPTRTPGRSTARPTPARGGSGSGEARLRIPSLAVDARIAPAAIRDGVFHVPVDPAVVGVNRGPATGLPARLAPSPGTILMSGHVTSGATRGALWPLHKLAPGSELETSDGAGATTRWRATRLRTVPADQLPADLLDRAGPTRLVLVTCAGEVETVDGRRRYRDNLLVEAVPVG</sequence>
<feature type="compositionally biased region" description="Pro residues" evidence="2">
    <location>
        <begin position="47"/>
        <end position="56"/>
    </location>
</feature>
<feature type="compositionally biased region" description="Polar residues" evidence="2">
    <location>
        <begin position="94"/>
        <end position="104"/>
    </location>
</feature>
<proteinExistence type="predicted"/>